<evidence type="ECO:0000313" key="2">
    <source>
        <dbReference type="Proteomes" id="UP000694846"/>
    </source>
</evidence>
<reference evidence="3" key="1">
    <citation type="submission" date="2025-08" db="UniProtKB">
        <authorList>
            <consortium name="RefSeq"/>
        </authorList>
    </citation>
    <scope>IDENTIFICATION</scope>
    <source>
        <tissue evidence="3">Whole body</tissue>
    </source>
</reference>
<dbReference type="Proteomes" id="UP000694846">
    <property type="component" value="Unplaced"/>
</dbReference>
<protein>
    <submittedName>
        <fullName evidence="3">Uncharacterized protein LOC112694471</fullName>
    </submittedName>
</protein>
<dbReference type="OrthoDB" id="7961820at2759"/>
<organism evidence="2 3">
    <name type="scientific">Sipha flava</name>
    <name type="common">yellow sugarcane aphid</name>
    <dbReference type="NCBI Taxonomy" id="143950"/>
    <lineage>
        <taxon>Eukaryota</taxon>
        <taxon>Metazoa</taxon>
        <taxon>Ecdysozoa</taxon>
        <taxon>Arthropoda</taxon>
        <taxon>Hexapoda</taxon>
        <taxon>Insecta</taxon>
        <taxon>Pterygota</taxon>
        <taxon>Neoptera</taxon>
        <taxon>Paraneoptera</taxon>
        <taxon>Hemiptera</taxon>
        <taxon>Sternorrhyncha</taxon>
        <taxon>Aphidomorpha</taxon>
        <taxon>Aphidoidea</taxon>
        <taxon>Aphididae</taxon>
        <taxon>Sipha</taxon>
    </lineage>
</organism>
<evidence type="ECO:0000256" key="1">
    <source>
        <dbReference type="SAM" id="Phobius"/>
    </source>
</evidence>
<dbReference type="AlphaFoldDB" id="A0A8B8GRQ5"/>
<feature type="transmembrane region" description="Helical" evidence="1">
    <location>
        <begin position="148"/>
        <end position="167"/>
    </location>
</feature>
<dbReference type="GeneID" id="112694471"/>
<gene>
    <name evidence="3" type="primary">LOC112694471</name>
</gene>
<keyword evidence="1" id="KW-1133">Transmembrane helix</keyword>
<keyword evidence="1" id="KW-0472">Membrane</keyword>
<accession>A0A8B8GRQ5</accession>
<name>A0A8B8GRQ5_9HEMI</name>
<dbReference type="RefSeq" id="XP_025425720.1">
    <property type="nucleotide sequence ID" value="XM_025569935.1"/>
</dbReference>
<keyword evidence="2" id="KW-1185">Reference proteome</keyword>
<keyword evidence="1" id="KW-0812">Transmembrane</keyword>
<evidence type="ECO:0000313" key="3">
    <source>
        <dbReference type="RefSeq" id="XP_025425720.1"/>
    </source>
</evidence>
<proteinExistence type="predicted"/>
<sequence length="202" mass="23200">MRDTEAAGAAATTYLCVNNDSAVANIRLSCRYHRYSLHHFPRPPKQYRDIAYRERACPSHFPPDNTVGSLLQSKYDSQVHYQTAKSVFVENPLCVLLWSGGRRVRLETIFRIVGFRTSRKNQGRMNPNIKNTQAVRPGGPLTGNVSKILAFVGLGWFASMILSRYVIKPLKRKAQMKENEELMDFLYEEQLKQNSTQKKFEI</sequence>